<keyword evidence="12" id="KW-1185">Reference proteome</keyword>
<dbReference type="CDD" id="cd03784">
    <property type="entry name" value="GT1_Gtf-like"/>
    <property type="match status" value="1"/>
</dbReference>
<keyword evidence="8" id="KW-0812">Transmembrane</keyword>
<reference evidence="11 12" key="1">
    <citation type="journal article" date="2019" name="Nat. Plants">
        <title>Genome sequencing of Musa balbisiana reveals subgenome evolution and function divergence in polyploid bananas.</title>
        <authorList>
            <person name="Yao X."/>
        </authorList>
    </citation>
    <scope>NUCLEOTIDE SEQUENCE [LARGE SCALE GENOMIC DNA]</scope>
    <source>
        <strain evidence="12">cv. DH-PKW</strain>
        <tissue evidence="11">Leaves</tissue>
    </source>
</reference>
<evidence type="ECO:0000256" key="2">
    <source>
        <dbReference type="ARBA" id="ARBA00009995"/>
    </source>
</evidence>
<dbReference type="PANTHER" id="PTHR47261:SF2">
    <property type="entry name" value="CALCIUM-DEPENDENT LIPID-BINDING (CALB DOMAIN) FAMILY PROTEIN"/>
    <property type="match status" value="1"/>
</dbReference>
<accession>A0A4S8J9P2</accession>
<feature type="transmembrane region" description="Helical" evidence="8">
    <location>
        <begin position="282"/>
        <end position="301"/>
    </location>
</feature>
<feature type="domain" description="C2" evidence="9">
    <location>
        <begin position="370"/>
        <end position="495"/>
    </location>
</feature>
<evidence type="ECO:0000313" key="11">
    <source>
        <dbReference type="EMBL" id="THU58397.1"/>
    </source>
</evidence>
<evidence type="ECO:0000256" key="7">
    <source>
        <dbReference type="ARBA" id="ARBA00023136"/>
    </source>
</evidence>
<dbReference type="Gene3D" id="3.40.50.2000">
    <property type="entry name" value="Glycogen Phosphorylase B"/>
    <property type="match status" value="2"/>
</dbReference>
<dbReference type="SUPFAM" id="SSF53756">
    <property type="entry name" value="UDP-Glycosyltransferase/glycogen phosphorylase"/>
    <property type="match status" value="1"/>
</dbReference>
<dbReference type="Pfam" id="PF00201">
    <property type="entry name" value="UDPGT"/>
    <property type="match status" value="1"/>
</dbReference>
<name>A0A4S8J9P2_MUSBA</name>
<dbReference type="PANTHER" id="PTHR47261">
    <property type="entry name" value="CALCIUM-DEPENDENT LIPID-BINDING (CALB DOMAIN) FAMILY PROTEIN"/>
    <property type="match status" value="1"/>
</dbReference>
<dbReference type="SUPFAM" id="SSF49562">
    <property type="entry name" value="C2 domain (Calcium/lipid-binding domain, CaLB)"/>
    <property type="match status" value="1"/>
</dbReference>
<dbReference type="GO" id="GO:0016020">
    <property type="term" value="C:membrane"/>
    <property type="evidence" value="ECO:0007669"/>
    <property type="project" value="UniProtKB-SubCell"/>
</dbReference>
<dbReference type="InterPro" id="IPR002213">
    <property type="entry name" value="UDP_glucos_trans"/>
</dbReference>
<keyword evidence="4" id="KW-0808">Transferase</keyword>
<dbReference type="GO" id="GO:0006869">
    <property type="term" value="P:lipid transport"/>
    <property type="evidence" value="ECO:0007669"/>
    <property type="project" value="UniProtKB-KW"/>
</dbReference>
<evidence type="ECO:0000313" key="12">
    <source>
        <dbReference type="Proteomes" id="UP000317650"/>
    </source>
</evidence>
<dbReference type="InterPro" id="IPR000008">
    <property type="entry name" value="C2_dom"/>
</dbReference>
<dbReference type="AlphaFoldDB" id="A0A4S8J9P2"/>
<evidence type="ECO:0000256" key="3">
    <source>
        <dbReference type="ARBA" id="ARBA00022448"/>
    </source>
</evidence>
<keyword evidence="7 8" id="KW-0472">Membrane</keyword>
<dbReference type="GO" id="GO:0008194">
    <property type="term" value="F:UDP-glycosyltransferase activity"/>
    <property type="evidence" value="ECO:0007669"/>
    <property type="project" value="InterPro"/>
</dbReference>
<dbReference type="FunFam" id="3.40.50.2000:FF:000047">
    <property type="entry name" value="Glycosyltransferase"/>
    <property type="match status" value="1"/>
</dbReference>
<keyword evidence="3" id="KW-0813">Transport</keyword>
<evidence type="ECO:0000256" key="4">
    <source>
        <dbReference type="ARBA" id="ARBA00022679"/>
    </source>
</evidence>
<keyword evidence="6" id="KW-0446">Lipid-binding</keyword>
<feature type="domain" description="SMP-LTD" evidence="10">
    <location>
        <begin position="194"/>
        <end position="381"/>
    </location>
</feature>
<dbReference type="SMART" id="SM00239">
    <property type="entry name" value="C2"/>
    <property type="match status" value="1"/>
</dbReference>
<comment type="subcellular location">
    <subcellularLocation>
        <location evidence="1">Membrane</location>
    </subcellularLocation>
</comment>
<comment type="caution">
    <text evidence="11">The sequence shown here is derived from an EMBL/GenBank/DDBJ whole genome shotgun (WGS) entry which is preliminary data.</text>
</comment>
<dbReference type="PROSITE" id="PS50004">
    <property type="entry name" value="C2"/>
    <property type="match status" value="1"/>
</dbReference>
<dbReference type="CDD" id="cd00030">
    <property type="entry name" value="C2"/>
    <property type="match status" value="1"/>
</dbReference>
<dbReference type="GO" id="GO:0008289">
    <property type="term" value="F:lipid binding"/>
    <property type="evidence" value="ECO:0007669"/>
    <property type="project" value="UniProtKB-KW"/>
</dbReference>
<evidence type="ECO:0000256" key="8">
    <source>
        <dbReference type="SAM" id="Phobius"/>
    </source>
</evidence>
<feature type="transmembrane region" description="Helical" evidence="8">
    <location>
        <begin position="142"/>
        <end position="160"/>
    </location>
</feature>
<dbReference type="Proteomes" id="UP000317650">
    <property type="component" value="Chromosome 3"/>
</dbReference>
<dbReference type="STRING" id="52838.A0A4S8J9P2"/>
<dbReference type="InterPro" id="IPR031468">
    <property type="entry name" value="SMP_LBD"/>
</dbReference>
<comment type="similarity">
    <text evidence="2">Belongs to the UDP-glycosyltransferase family.</text>
</comment>
<dbReference type="CDD" id="cd21669">
    <property type="entry name" value="SMP_SF"/>
    <property type="match status" value="1"/>
</dbReference>
<dbReference type="InterPro" id="IPR035595">
    <property type="entry name" value="UDP_glycos_trans_CS"/>
</dbReference>
<sequence>MLAPRDSLGLVLPQVCCGARFGCPCKVGDAGRGRRKRLFLRILSDEIRARRWRCGASMPPVGNNRPSLNADFLSSAKGSVKAQKILVSGQLADELVDEESASRTVQLASRFTSYQEDPLVDKLRTQLGVIHPIPSPPINRNIIGFFVFFFFIGVAFDKVWTSRKKNKSQRDVKNGTWPQVPTSFSIFFEKDLQRKESVEWVNMVLGKLWKVYRSGIENWIIGLLQPVIDNLKKPSYVQRVEIKQFSLGDEPLSVRNVERRTSRCVNDLQYQIGLRYTGGARMLLLLSLKFGIIPIVVPVGIRDFDIDGELWVKLRLIPTEPWIGAVSWAFVSLPKIKFELSPFRLFNLMDLPRLFVRPKKIVLDFQKGKALGPVPVNVKTEEIQEGNKDSVGELSVTLVDARKLAYAIFGKTDPYVVLSVGDQVIRSKKNSQTTVIGPPGEPIWNQDFHLLVANPRKQKLYIQVKDSFGFTDITIGKGEIELSSLQDTVPTDKIVALRGGWNLLGKQLSGELLLRLTYKAYVEDEEDAIEKELVDTDASDDESYEQADELYEQSFSGYPSGGETESFMDVLAALLVSEEFRGIVSSETATSKVSGQSAYPESPVSRTRGRAAEISALDADSASGGFKGSYMVVNKGGDHSHLSSSSSSRAQVMGSTSNTDRLHFVLIRWLAPGHMLPMIDIACLLAEHGTTVTVVTTPANASRIGPTIDRVADSGLPVCFVSLRFPAVEAGLPEGCESVDAIPSSDLMINFFNAGKLLKHPLPDHLRSCRPAPSCVITGSHHAWADDVALEFGVPCLVFRGYSCFSLLSVENLHLYKTHELVPSATEPFVLPGLPHRVEIKRCQLPRHIERAHRFAEMFREIRDAESSSDGIVVNSFDELEVGYGERLAKATGKKVWNIGPVSLVCNQGRQDMAGREDKASVDEAQCSRWLDSWSPESVIYVSFGSMGSFAPSQLMELGSGLLASGRPFVWVIKAGRIWTEETQTWMSERVEGNSKCLLIQGWAPQVTILSHPAVGGFVTHCGWNSTLEGVCAGVPMITWPLFAEQFLNEKLIVEVLGIGVSLGVEKPTEWGKLVEEDEVVVTKGELEKAVEILMDKGEQGEERRKRAKALKEKAMRAMEDAGSSHLNMERLIQYVAEQLGEHAMDLCS</sequence>
<dbReference type="Gene3D" id="2.60.40.150">
    <property type="entry name" value="C2 domain"/>
    <property type="match status" value="1"/>
</dbReference>
<dbReference type="Pfam" id="PF00168">
    <property type="entry name" value="C2"/>
    <property type="match status" value="1"/>
</dbReference>
<evidence type="ECO:0000259" key="9">
    <source>
        <dbReference type="PROSITE" id="PS50004"/>
    </source>
</evidence>
<evidence type="ECO:0000259" key="10">
    <source>
        <dbReference type="PROSITE" id="PS51847"/>
    </source>
</evidence>
<dbReference type="InterPro" id="IPR035892">
    <property type="entry name" value="C2_domain_sf"/>
</dbReference>
<dbReference type="PROSITE" id="PS00375">
    <property type="entry name" value="UDPGT"/>
    <property type="match status" value="1"/>
</dbReference>
<keyword evidence="5" id="KW-0445">Lipid transport</keyword>
<evidence type="ECO:0000256" key="1">
    <source>
        <dbReference type="ARBA" id="ARBA00004370"/>
    </source>
</evidence>
<dbReference type="PROSITE" id="PS51847">
    <property type="entry name" value="SMP"/>
    <property type="match status" value="1"/>
</dbReference>
<protein>
    <recommendedName>
        <fullName evidence="13">C2 domain-containing protein</fullName>
    </recommendedName>
</protein>
<proteinExistence type="inferred from homology"/>
<dbReference type="EMBL" id="PYDT01000006">
    <property type="protein sequence ID" value="THU58397.1"/>
    <property type="molecule type" value="Genomic_DNA"/>
</dbReference>
<evidence type="ECO:0000256" key="5">
    <source>
        <dbReference type="ARBA" id="ARBA00023055"/>
    </source>
</evidence>
<organism evidence="11 12">
    <name type="scientific">Musa balbisiana</name>
    <name type="common">Banana</name>
    <dbReference type="NCBI Taxonomy" id="52838"/>
    <lineage>
        <taxon>Eukaryota</taxon>
        <taxon>Viridiplantae</taxon>
        <taxon>Streptophyta</taxon>
        <taxon>Embryophyta</taxon>
        <taxon>Tracheophyta</taxon>
        <taxon>Spermatophyta</taxon>
        <taxon>Magnoliopsida</taxon>
        <taxon>Liliopsida</taxon>
        <taxon>Zingiberales</taxon>
        <taxon>Musaceae</taxon>
        <taxon>Musa</taxon>
    </lineage>
</organism>
<evidence type="ECO:0000256" key="6">
    <source>
        <dbReference type="ARBA" id="ARBA00023121"/>
    </source>
</evidence>
<gene>
    <name evidence="11" type="ORF">C4D60_Mb03t13810</name>
</gene>
<keyword evidence="8" id="KW-1133">Transmembrane helix</keyword>
<evidence type="ECO:0008006" key="13">
    <source>
        <dbReference type="Google" id="ProtNLM"/>
    </source>
</evidence>